<protein>
    <recommendedName>
        <fullName evidence="4">DUF1622 domain-containing protein</fullName>
    </recommendedName>
</protein>
<organism evidence="2 3">
    <name type="scientific">Enterococcus faecalis TX4248</name>
    <dbReference type="NCBI Taxonomy" id="749495"/>
    <lineage>
        <taxon>Bacteria</taxon>
        <taxon>Bacillati</taxon>
        <taxon>Bacillota</taxon>
        <taxon>Bacilli</taxon>
        <taxon>Lactobacillales</taxon>
        <taxon>Enterococcaceae</taxon>
        <taxon>Enterococcus</taxon>
    </lineage>
</organism>
<evidence type="ECO:0000313" key="2">
    <source>
        <dbReference type="EMBL" id="EFM82537.1"/>
    </source>
</evidence>
<keyword evidence="1" id="KW-0472">Membrane</keyword>
<keyword evidence="1" id="KW-0812">Transmembrane</keyword>
<evidence type="ECO:0008006" key="4">
    <source>
        <dbReference type="Google" id="ProtNLM"/>
    </source>
</evidence>
<dbReference type="HOGENOM" id="CLU_136765_3_0_9"/>
<keyword evidence="1" id="KW-1133">Transmembrane helix</keyword>
<evidence type="ECO:0000313" key="3">
    <source>
        <dbReference type="Proteomes" id="UP000004846"/>
    </source>
</evidence>
<sequence>MNEWPHQLMTLLTPLFELCILGLNVFSIIVLVWGVCLAGKDFIKSERQNQSRFTLTKMNTFIKNFLGSYILLSLEILIAADIIESIVKPTFQDILKLATLVIIRTVISYFLHKEIEDTMTDMEQQEKEPDTQKN</sequence>
<dbReference type="EMBL" id="AEBR01000063">
    <property type="protein sequence ID" value="EFM82537.1"/>
    <property type="molecule type" value="Genomic_DNA"/>
</dbReference>
<feature type="transmembrane region" description="Helical" evidence="1">
    <location>
        <begin position="60"/>
        <end position="82"/>
    </location>
</feature>
<name>A0A125W5G5_ENTFL</name>
<dbReference type="Proteomes" id="UP000004846">
    <property type="component" value="Unassembled WGS sequence"/>
</dbReference>
<dbReference type="RefSeq" id="WP_002386155.1">
    <property type="nucleotide sequence ID" value="NZ_GL454461.1"/>
</dbReference>
<reference evidence="3" key="1">
    <citation type="submission" date="2010-07" db="EMBL/GenBank/DDBJ databases">
        <authorList>
            <person name="Weinstock G."/>
            <person name="Sodergren E."/>
            <person name="Clifton S."/>
            <person name="Fulton L."/>
            <person name="Fulton B."/>
            <person name="Courtney L."/>
            <person name="Fronick C."/>
            <person name="Harrison M."/>
            <person name="Strong C."/>
            <person name="Farmer C."/>
            <person name="Delahaunty K."/>
            <person name="Markovic C."/>
            <person name="Hall O."/>
            <person name="Minx P."/>
            <person name="Tomlinson C."/>
            <person name="Mitreva M."/>
            <person name="Hou S."/>
            <person name="Chen J."/>
            <person name="Wollam A."/>
            <person name="Pepin K.H."/>
            <person name="Johnson M."/>
            <person name="Bhonagiri V."/>
            <person name="Zhang X."/>
            <person name="Suruliraj S."/>
            <person name="Warren W."/>
            <person name="Chinwalla A."/>
            <person name="Mardis E.R."/>
            <person name="Wilson R.K."/>
        </authorList>
    </citation>
    <scope>NUCLEOTIDE SEQUENCE [LARGE SCALE GENOMIC DNA]</scope>
    <source>
        <strain evidence="3">TX4248</strain>
    </source>
</reference>
<gene>
    <name evidence="2" type="ORF">HMPREF9498_01952</name>
</gene>
<dbReference type="InterPro" id="IPR012427">
    <property type="entry name" value="DUF1622"/>
</dbReference>
<evidence type="ECO:0000256" key="1">
    <source>
        <dbReference type="SAM" id="Phobius"/>
    </source>
</evidence>
<dbReference type="Pfam" id="PF07784">
    <property type="entry name" value="DUF1622"/>
    <property type="match status" value="1"/>
</dbReference>
<proteinExistence type="predicted"/>
<dbReference type="PANTHER" id="PTHR38468:SF1">
    <property type="entry name" value="SLL0939 PROTEIN"/>
    <property type="match status" value="1"/>
</dbReference>
<accession>A0A125W5G5</accession>
<feature type="transmembrane region" description="Helical" evidence="1">
    <location>
        <begin position="20"/>
        <end position="39"/>
    </location>
</feature>
<dbReference type="AlphaFoldDB" id="A0A125W5G5"/>
<dbReference type="PANTHER" id="PTHR38468">
    <property type="entry name" value="SLL0939 PROTEIN"/>
    <property type="match status" value="1"/>
</dbReference>
<comment type="caution">
    <text evidence="2">The sequence shown here is derived from an EMBL/GenBank/DDBJ whole genome shotgun (WGS) entry which is preliminary data.</text>
</comment>